<accession>A0A060C6U7</accession>
<dbReference type="PANTHER" id="PTHR36447:SF1">
    <property type="entry name" value="BETA-GALACTOSIDASE GANA"/>
    <property type="match status" value="1"/>
</dbReference>
<dbReference type="GO" id="GO:0004565">
    <property type="term" value="F:beta-galactosidase activity"/>
    <property type="evidence" value="ECO:0007669"/>
    <property type="project" value="InterPro"/>
</dbReference>
<evidence type="ECO:0000256" key="2">
    <source>
        <dbReference type="ARBA" id="ARBA00023295"/>
    </source>
</evidence>
<dbReference type="PANTHER" id="PTHR36447">
    <property type="entry name" value="BETA-GALACTOSIDASE GANA"/>
    <property type="match status" value="1"/>
</dbReference>
<dbReference type="EMBL" id="KF125050">
    <property type="protein sequence ID" value="AIA92373.1"/>
    <property type="molecule type" value="Genomic_DNA"/>
</dbReference>
<dbReference type="InterPro" id="IPR003476">
    <property type="entry name" value="Glyco_hydro_42"/>
</dbReference>
<feature type="domain" description="Glycoside hydrolase family 42 N-terminal" evidence="3">
    <location>
        <begin position="2"/>
        <end position="121"/>
    </location>
</feature>
<proteinExistence type="predicted"/>
<evidence type="ECO:0000313" key="4">
    <source>
        <dbReference type="EMBL" id="AIA92373.1"/>
    </source>
</evidence>
<dbReference type="InterPro" id="IPR013529">
    <property type="entry name" value="Glyco_hydro_42_N"/>
</dbReference>
<evidence type="ECO:0000259" key="3">
    <source>
        <dbReference type="Pfam" id="PF02449"/>
    </source>
</evidence>
<dbReference type="InterPro" id="IPR017853">
    <property type="entry name" value="GH"/>
</dbReference>
<dbReference type="Gene3D" id="3.20.20.80">
    <property type="entry name" value="Glycosidases"/>
    <property type="match status" value="1"/>
</dbReference>
<protein>
    <submittedName>
        <fullName evidence="4">Glyco_hydro_42</fullName>
    </submittedName>
</protein>
<evidence type="ECO:0000256" key="1">
    <source>
        <dbReference type="ARBA" id="ARBA00022801"/>
    </source>
</evidence>
<dbReference type="GO" id="GO:0009341">
    <property type="term" value="C:beta-galactosidase complex"/>
    <property type="evidence" value="ECO:0007669"/>
    <property type="project" value="InterPro"/>
</dbReference>
<organism evidence="4">
    <name type="scientific">uncultured Bifidobacterium sp</name>
    <dbReference type="NCBI Taxonomy" id="165187"/>
    <lineage>
        <taxon>Bacteria</taxon>
        <taxon>Bacillati</taxon>
        <taxon>Actinomycetota</taxon>
        <taxon>Actinomycetes</taxon>
        <taxon>Bifidobacteriales</taxon>
        <taxon>Bifidobacteriaceae</taxon>
        <taxon>Bifidobacterium</taxon>
        <taxon>environmental samples</taxon>
    </lineage>
</organism>
<keyword evidence="1" id="KW-0378">Hydrolase</keyword>
<keyword evidence="2" id="KW-0326">Glycosidase</keyword>
<name>A0A060C6U7_9BIFI</name>
<dbReference type="SUPFAM" id="SSF51445">
    <property type="entry name" value="(Trans)glycosidases"/>
    <property type="match status" value="1"/>
</dbReference>
<dbReference type="Pfam" id="PF02449">
    <property type="entry name" value="Glyco_hydro_42"/>
    <property type="match status" value="1"/>
</dbReference>
<dbReference type="GO" id="GO:0005975">
    <property type="term" value="P:carbohydrate metabolic process"/>
    <property type="evidence" value="ECO:0007669"/>
    <property type="project" value="InterPro"/>
</dbReference>
<dbReference type="AlphaFoldDB" id="A0A060C6U7"/>
<sequence length="124" mass="14130">MVGTPTYAVPTWLVRMHPEVLAVTPRGPGAYGARQIMDIVNPAYLHYAERVIRRLVSHVCGHPAVIGYQVDNETKYYDCVSADMQASFVKDLRARFHDDLDALNEAFGLDYWSNRINAWEDFPD</sequence>
<reference evidence="4" key="1">
    <citation type="journal article" date="2013" name="Environ. Microbiol.">
        <title>Seasonally variable intestinal metagenomes of the red palm weevil (Rhynchophorus ferrugineus).</title>
        <authorList>
            <person name="Jia S."/>
            <person name="Zhang X."/>
            <person name="Zhang G."/>
            <person name="Yin A."/>
            <person name="Zhang S."/>
            <person name="Li F."/>
            <person name="Wang L."/>
            <person name="Zhao D."/>
            <person name="Yun Q."/>
            <person name="Tala"/>
            <person name="Wang J."/>
            <person name="Sun G."/>
            <person name="Baabdullah M."/>
            <person name="Yu X."/>
            <person name="Hu S."/>
            <person name="Al-Mssallem I.S."/>
            <person name="Yu J."/>
        </authorList>
    </citation>
    <scope>NUCLEOTIDE SEQUENCE</scope>
</reference>